<reference evidence="2 3" key="1">
    <citation type="submission" date="2021-12" db="EMBL/GenBank/DDBJ databases">
        <title>Discovery of the Pendulisporaceae a myxobacterial family with distinct sporulation behavior and unique specialized metabolism.</title>
        <authorList>
            <person name="Garcia R."/>
            <person name="Popoff A."/>
            <person name="Bader C.D."/>
            <person name="Loehr J."/>
            <person name="Walesch S."/>
            <person name="Walt C."/>
            <person name="Boldt J."/>
            <person name="Bunk B."/>
            <person name="Haeckl F.J.F.P.J."/>
            <person name="Gunesch A.P."/>
            <person name="Birkelbach J."/>
            <person name="Nuebel U."/>
            <person name="Pietschmann T."/>
            <person name="Bach T."/>
            <person name="Mueller R."/>
        </authorList>
    </citation>
    <scope>NUCLEOTIDE SEQUENCE [LARGE SCALE GENOMIC DNA]</scope>
    <source>
        <strain evidence="2 3">MSr12523</strain>
    </source>
</reference>
<evidence type="ECO:0000256" key="1">
    <source>
        <dbReference type="SAM" id="SignalP"/>
    </source>
</evidence>
<protein>
    <recommendedName>
        <fullName evidence="4">Lipoprotein</fullName>
    </recommendedName>
</protein>
<dbReference type="PROSITE" id="PS51257">
    <property type="entry name" value="PROKAR_LIPOPROTEIN"/>
    <property type="match status" value="1"/>
</dbReference>
<proteinExistence type="predicted"/>
<accession>A0ABZ2KKJ2</accession>
<evidence type="ECO:0000313" key="2">
    <source>
        <dbReference type="EMBL" id="WXA98584.1"/>
    </source>
</evidence>
<dbReference type="EMBL" id="CP089982">
    <property type="protein sequence ID" value="WXA98584.1"/>
    <property type="molecule type" value="Genomic_DNA"/>
</dbReference>
<name>A0ABZ2KKJ2_9BACT</name>
<gene>
    <name evidence="2" type="ORF">LZC95_17345</name>
</gene>
<evidence type="ECO:0000313" key="3">
    <source>
        <dbReference type="Proteomes" id="UP001379533"/>
    </source>
</evidence>
<keyword evidence="1" id="KW-0732">Signal</keyword>
<feature type="signal peptide" evidence="1">
    <location>
        <begin position="1"/>
        <end position="27"/>
    </location>
</feature>
<sequence length="306" mass="31757">MARMFKVSYRRTILLGCFLVGQGLALGACGGSDSTGQVSTPETRDALLASACDRWVMDLAEHGLTLDRIIKAGANDGSDDNDFYDWGPKPPHVDLRTLTPAGREIVMNSYRTACIDYAALPSSQITGAWLDACREALVAELSAGSPPHTMPGSCKPPAGVGTVGSPCTGHHQCGSLRCDGTYMGHCGTCLPPATVGESCGGISCGIGFFCAAGPIPPGGHAPSRWTCEVSTSPRVPPDPVAPVVCGSSETGSCASDQLCGGPVSRCARLVAEGESCIEQYNDKLTCAPRSKCVDGRCRAMVPTCPR</sequence>
<feature type="chain" id="PRO_5046135193" description="Lipoprotein" evidence="1">
    <location>
        <begin position="28"/>
        <end position="306"/>
    </location>
</feature>
<evidence type="ECO:0008006" key="4">
    <source>
        <dbReference type="Google" id="ProtNLM"/>
    </source>
</evidence>
<keyword evidence="3" id="KW-1185">Reference proteome</keyword>
<dbReference type="RefSeq" id="WP_394849198.1">
    <property type="nucleotide sequence ID" value="NZ_CP089982.1"/>
</dbReference>
<organism evidence="2 3">
    <name type="scientific">Pendulispora brunnea</name>
    <dbReference type="NCBI Taxonomy" id="2905690"/>
    <lineage>
        <taxon>Bacteria</taxon>
        <taxon>Pseudomonadati</taxon>
        <taxon>Myxococcota</taxon>
        <taxon>Myxococcia</taxon>
        <taxon>Myxococcales</taxon>
        <taxon>Sorangiineae</taxon>
        <taxon>Pendulisporaceae</taxon>
        <taxon>Pendulispora</taxon>
    </lineage>
</organism>
<dbReference type="Proteomes" id="UP001379533">
    <property type="component" value="Chromosome"/>
</dbReference>